<proteinExistence type="inferred from homology"/>
<dbReference type="Pfam" id="PF08991">
    <property type="entry name" value="CMC4"/>
    <property type="match status" value="1"/>
</dbReference>
<evidence type="ECO:0000313" key="8">
    <source>
        <dbReference type="Proteomes" id="UP001244207"/>
    </source>
</evidence>
<protein>
    <recommendedName>
        <fullName evidence="3">Cx9C motif-containing protein 4, mitochondrial</fullName>
    </recommendedName>
</protein>
<dbReference type="PANTHER" id="PTHR15590:SF0">
    <property type="entry name" value="CX9C MOTIF-CONTAINING PROTEIN 4"/>
    <property type="match status" value="1"/>
</dbReference>
<sequence length="85" mass="9495">MGQNEDLKANPPCHPRACAIQDCLTKNGYKEEKCQSVILALYECCDAFYQSKGDNATSASCPKPDLLRLKLSILREESRETVSQK</sequence>
<name>A0AAD8UNZ2_GLOAC</name>
<feature type="disulfide bond" evidence="6">
    <location>
        <begin position="45"/>
        <end position="61"/>
    </location>
</feature>
<comment type="caution">
    <text evidence="7">The sequence shown here is derived from an EMBL/GenBank/DDBJ whole genome shotgun (WGS) entry which is preliminary data.</text>
</comment>
<keyword evidence="8" id="KW-1185">Reference proteome</keyword>
<reference evidence="7" key="1">
    <citation type="submission" date="2021-12" db="EMBL/GenBank/DDBJ databases">
        <title>Comparative genomics, transcriptomics and evolutionary studies reveal genomic signatures of adaptation to plant cell wall in hemibiotrophic fungi.</title>
        <authorList>
            <consortium name="DOE Joint Genome Institute"/>
            <person name="Baroncelli R."/>
            <person name="Diaz J.F."/>
            <person name="Benocci T."/>
            <person name="Peng M."/>
            <person name="Battaglia E."/>
            <person name="Haridas S."/>
            <person name="Andreopoulos W."/>
            <person name="Labutti K."/>
            <person name="Pangilinan J."/>
            <person name="Floch G.L."/>
            <person name="Makela M.R."/>
            <person name="Henrissat B."/>
            <person name="Grigoriev I.V."/>
            <person name="Crouch J.A."/>
            <person name="De Vries R.P."/>
            <person name="Sukno S.A."/>
            <person name="Thon M.R."/>
        </authorList>
    </citation>
    <scope>NUCLEOTIDE SEQUENCE</scope>
    <source>
        <strain evidence="7">CBS 112980</strain>
    </source>
</reference>
<dbReference type="InterPro" id="IPR009069">
    <property type="entry name" value="Cys_alpha_HP_mot_SF"/>
</dbReference>
<evidence type="ECO:0000256" key="1">
    <source>
        <dbReference type="ARBA" id="ARBA00004569"/>
    </source>
</evidence>
<dbReference type="GeneID" id="85392226"/>
<comment type="similarity">
    <text evidence="2">Belongs to the CMC4 family.</text>
</comment>
<evidence type="ECO:0000313" key="7">
    <source>
        <dbReference type="EMBL" id="KAK1724554.1"/>
    </source>
</evidence>
<dbReference type="RefSeq" id="XP_060364609.1">
    <property type="nucleotide sequence ID" value="XM_060508327.1"/>
</dbReference>
<evidence type="ECO:0000256" key="3">
    <source>
        <dbReference type="ARBA" id="ARBA00019406"/>
    </source>
</evidence>
<dbReference type="PANTHER" id="PTHR15590">
    <property type="entry name" value="CX9C MOTIF-CONTAINING PROTEIN 4"/>
    <property type="match status" value="1"/>
</dbReference>
<evidence type="ECO:0000256" key="2">
    <source>
        <dbReference type="ARBA" id="ARBA00009858"/>
    </source>
</evidence>
<dbReference type="Gene3D" id="1.10.287.1130">
    <property type="entry name" value="CytochromE C oxidase copper chaperone"/>
    <property type="match status" value="1"/>
</dbReference>
<dbReference type="PROSITE" id="PS51808">
    <property type="entry name" value="CHCH"/>
    <property type="match status" value="1"/>
</dbReference>
<dbReference type="EMBL" id="JAHMHS010000050">
    <property type="protein sequence ID" value="KAK1724554.1"/>
    <property type="molecule type" value="Genomic_DNA"/>
</dbReference>
<dbReference type="InterPro" id="IPR027179">
    <property type="entry name" value="CMC4"/>
</dbReference>
<feature type="disulfide bond" evidence="6">
    <location>
        <begin position="23"/>
        <end position="34"/>
    </location>
</feature>
<feature type="disulfide bond" evidence="6">
    <location>
        <begin position="13"/>
        <end position="44"/>
    </location>
</feature>
<accession>A0AAD8UNZ2</accession>
<dbReference type="SUPFAM" id="SSF47072">
    <property type="entry name" value="Cysteine alpha-hairpin motif"/>
    <property type="match status" value="1"/>
</dbReference>
<keyword evidence="4" id="KW-0496">Mitochondrion</keyword>
<gene>
    <name evidence="7" type="ORF">BDZ83DRAFT_622355</name>
</gene>
<evidence type="ECO:0000256" key="6">
    <source>
        <dbReference type="PIRSR" id="PIRSR627179-50"/>
    </source>
</evidence>
<organism evidence="7 8">
    <name type="scientific">Glomerella acutata</name>
    <name type="common">Colletotrichum acutatum</name>
    <dbReference type="NCBI Taxonomy" id="27357"/>
    <lineage>
        <taxon>Eukaryota</taxon>
        <taxon>Fungi</taxon>
        <taxon>Dikarya</taxon>
        <taxon>Ascomycota</taxon>
        <taxon>Pezizomycotina</taxon>
        <taxon>Sordariomycetes</taxon>
        <taxon>Hypocreomycetidae</taxon>
        <taxon>Glomerellales</taxon>
        <taxon>Glomerellaceae</taxon>
        <taxon>Colletotrichum</taxon>
        <taxon>Colletotrichum acutatum species complex</taxon>
    </lineage>
</organism>
<keyword evidence="5 6" id="KW-1015">Disulfide bond</keyword>
<evidence type="ECO:0000256" key="5">
    <source>
        <dbReference type="ARBA" id="ARBA00023157"/>
    </source>
</evidence>
<dbReference type="GO" id="GO:0005758">
    <property type="term" value="C:mitochondrial intermembrane space"/>
    <property type="evidence" value="ECO:0007669"/>
    <property type="project" value="UniProtKB-SubCell"/>
</dbReference>
<comment type="subcellular location">
    <subcellularLocation>
        <location evidence="1">Mitochondrion intermembrane space</location>
    </subcellularLocation>
</comment>
<dbReference type="AlphaFoldDB" id="A0AAD8UNZ2"/>
<evidence type="ECO:0000256" key="4">
    <source>
        <dbReference type="ARBA" id="ARBA00023128"/>
    </source>
</evidence>
<dbReference type="Proteomes" id="UP001244207">
    <property type="component" value="Unassembled WGS sequence"/>
</dbReference>